<proteinExistence type="predicted"/>
<reference evidence="2" key="1">
    <citation type="journal article" date="2013" name="Ind. Biotechnol.">
        <title>Comparative genomics analysis of Trichoderma reesei strains.</title>
        <authorList>
            <person name="Koike H."/>
            <person name="Aerts A."/>
            <person name="LaButti K."/>
            <person name="Grigoriev I.V."/>
            <person name="Baker S.E."/>
        </authorList>
    </citation>
    <scope>NUCLEOTIDE SEQUENCE [LARGE SCALE GENOMIC DNA]</scope>
    <source>
        <strain evidence="2">ATCC 56765 / BCRC 32924 / NRRL 11460 / Rut C-30</strain>
    </source>
</reference>
<dbReference type="EMBL" id="KI911151">
    <property type="protein sequence ID" value="ETS00760.1"/>
    <property type="molecule type" value="Genomic_DNA"/>
</dbReference>
<protein>
    <submittedName>
        <fullName evidence="1">Uncharacterized protein</fullName>
    </submittedName>
</protein>
<accession>A0A024S5X4</accession>
<dbReference type="Proteomes" id="UP000024376">
    <property type="component" value="Unassembled WGS sequence"/>
</dbReference>
<name>A0A024S5X4_HYPJR</name>
<dbReference type="AlphaFoldDB" id="A0A024S5X4"/>
<evidence type="ECO:0000313" key="1">
    <source>
        <dbReference type="EMBL" id="ETS00760.1"/>
    </source>
</evidence>
<gene>
    <name evidence="1" type="ORF">M419DRAFT_123947</name>
</gene>
<sequence>MPPNQIAIPSATAMVLAEMSIAPYSHCASGDERPQAPNLRHPRCSQRGARFCRSRHILRAPKGTPPERIRCSL</sequence>
<evidence type="ECO:0000313" key="2">
    <source>
        <dbReference type="Proteomes" id="UP000024376"/>
    </source>
</evidence>
<organism evidence="1 2">
    <name type="scientific">Hypocrea jecorina (strain ATCC 56765 / BCRC 32924 / NRRL 11460 / Rut C-30)</name>
    <name type="common">Trichoderma reesei</name>
    <dbReference type="NCBI Taxonomy" id="1344414"/>
    <lineage>
        <taxon>Eukaryota</taxon>
        <taxon>Fungi</taxon>
        <taxon>Dikarya</taxon>
        <taxon>Ascomycota</taxon>
        <taxon>Pezizomycotina</taxon>
        <taxon>Sordariomycetes</taxon>
        <taxon>Hypocreomycetidae</taxon>
        <taxon>Hypocreales</taxon>
        <taxon>Hypocreaceae</taxon>
        <taxon>Trichoderma</taxon>
    </lineage>
</organism>
<dbReference type="HOGENOM" id="CLU_2706572_0_0_1"/>
<dbReference type="KEGG" id="trr:M419DRAFT_123947"/>